<evidence type="ECO:0000256" key="3">
    <source>
        <dbReference type="ARBA" id="ARBA00022471"/>
    </source>
</evidence>
<dbReference type="Pfam" id="PF05938">
    <property type="entry name" value="Self-incomp_S1"/>
    <property type="match status" value="1"/>
</dbReference>
<accession>A0A5C7GPS1</accession>
<sequence>MMMRKRYTYATFLVILTFLNTFNTQNNFVEALFELERVVVRNALGPRNTMRIHCKSGNVDLGVQYLSDGESFDWKFTIGWRSMFWCQLNWDNDFRNEEIRVFDVDRQDHEFCRPICGWKIKQDGAYCFRDRDTHQGSMKLFHRLYAW</sequence>
<dbReference type="Proteomes" id="UP000323000">
    <property type="component" value="Chromosome 13"/>
</dbReference>
<evidence type="ECO:0000256" key="5">
    <source>
        <dbReference type="ARBA" id="ARBA00022729"/>
    </source>
</evidence>
<keyword evidence="3 6" id="KW-0713">Self-incompatibility</keyword>
<dbReference type="GO" id="GO:0060320">
    <property type="term" value="P:rejection of self pollen"/>
    <property type="evidence" value="ECO:0007669"/>
    <property type="project" value="UniProtKB-KW"/>
</dbReference>
<comment type="subcellular location">
    <subcellularLocation>
        <location evidence="1 6">Secreted</location>
    </subcellularLocation>
</comment>
<reference evidence="8" key="1">
    <citation type="journal article" date="2019" name="Gigascience">
        <title>De novo genome assembly of the endangered Acer yangbiense, a plant species with extremely small populations endemic to Yunnan Province, China.</title>
        <authorList>
            <person name="Yang J."/>
            <person name="Wariss H.M."/>
            <person name="Tao L."/>
            <person name="Zhang R."/>
            <person name="Yun Q."/>
            <person name="Hollingsworth P."/>
            <person name="Dao Z."/>
            <person name="Luo G."/>
            <person name="Guo H."/>
            <person name="Ma Y."/>
            <person name="Sun W."/>
        </authorList>
    </citation>
    <scope>NUCLEOTIDE SEQUENCE [LARGE SCALE GENOMIC DNA]</scope>
    <source>
        <strain evidence="8">cv. Malutang</strain>
    </source>
</reference>
<organism evidence="7 8">
    <name type="scientific">Acer yangbiense</name>
    <dbReference type="NCBI Taxonomy" id="1000413"/>
    <lineage>
        <taxon>Eukaryota</taxon>
        <taxon>Viridiplantae</taxon>
        <taxon>Streptophyta</taxon>
        <taxon>Embryophyta</taxon>
        <taxon>Tracheophyta</taxon>
        <taxon>Spermatophyta</taxon>
        <taxon>Magnoliopsida</taxon>
        <taxon>eudicotyledons</taxon>
        <taxon>Gunneridae</taxon>
        <taxon>Pentapetalae</taxon>
        <taxon>rosids</taxon>
        <taxon>malvids</taxon>
        <taxon>Sapindales</taxon>
        <taxon>Sapindaceae</taxon>
        <taxon>Hippocastanoideae</taxon>
        <taxon>Acereae</taxon>
        <taxon>Acer</taxon>
    </lineage>
</organism>
<keyword evidence="8" id="KW-1185">Reference proteome</keyword>
<comment type="similarity">
    <text evidence="2 6">Belongs to the plant self-incompatibility (S1) protein family.</text>
</comment>
<comment type="caution">
    <text evidence="7">The sequence shown here is derived from an EMBL/GenBank/DDBJ whole genome shotgun (WGS) entry which is preliminary data.</text>
</comment>
<protein>
    <recommendedName>
        <fullName evidence="6">S-protein homolog</fullName>
    </recommendedName>
</protein>
<gene>
    <name evidence="7" type="ORF">EZV62_026088</name>
</gene>
<dbReference type="OrthoDB" id="1848419at2759"/>
<feature type="signal peptide" evidence="6">
    <location>
        <begin position="1"/>
        <end position="24"/>
    </location>
</feature>
<dbReference type="InterPro" id="IPR010264">
    <property type="entry name" value="Self-incomp_S1"/>
</dbReference>
<keyword evidence="4 6" id="KW-0964">Secreted</keyword>
<dbReference type="EMBL" id="VAHF01000013">
    <property type="protein sequence ID" value="TXG46794.1"/>
    <property type="molecule type" value="Genomic_DNA"/>
</dbReference>
<dbReference type="GO" id="GO:0005576">
    <property type="term" value="C:extracellular region"/>
    <property type="evidence" value="ECO:0007669"/>
    <property type="project" value="UniProtKB-SubCell"/>
</dbReference>
<proteinExistence type="inferred from homology"/>
<dbReference type="PANTHER" id="PTHR31232:SF18">
    <property type="entry name" value="S-PROTEIN HOMOLOG"/>
    <property type="match status" value="1"/>
</dbReference>
<evidence type="ECO:0000256" key="6">
    <source>
        <dbReference type="RuleBase" id="RU367044"/>
    </source>
</evidence>
<evidence type="ECO:0000313" key="8">
    <source>
        <dbReference type="Proteomes" id="UP000323000"/>
    </source>
</evidence>
<name>A0A5C7GPS1_9ROSI</name>
<feature type="chain" id="PRO_5025090254" description="S-protein homolog" evidence="6">
    <location>
        <begin position="25"/>
        <end position="147"/>
    </location>
</feature>
<dbReference type="PANTHER" id="PTHR31232">
    <property type="match status" value="1"/>
</dbReference>
<dbReference type="AlphaFoldDB" id="A0A5C7GPS1"/>
<keyword evidence="5 6" id="KW-0732">Signal</keyword>
<evidence type="ECO:0000313" key="7">
    <source>
        <dbReference type="EMBL" id="TXG46794.1"/>
    </source>
</evidence>
<evidence type="ECO:0000256" key="1">
    <source>
        <dbReference type="ARBA" id="ARBA00004613"/>
    </source>
</evidence>
<evidence type="ECO:0000256" key="2">
    <source>
        <dbReference type="ARBA" id="ARBA00005581"/>
    </source>
</evidence>
<evidence type="ECO:0000256" key="4">
    <source>
        <dbReference type="ARBA" id="ARBA00022525"/>
    </source>
</evidence>